<dbReference type="InterPro" id="IPR058249">
    <property type="entry name" value="Pch2_C"/>
</dbReference>
<evidence type="ECO:0000256" key="6">
    <source>
        <dbReference type="SAM" id="MobiDB-lite"/>
    </source>
</evidence>
<dbReference type="PANTHER" id="PTHR45991">
    <property type="entry name" value="PACHYTENE CHECKPOINT PROTEIN 2"/>
    <property type="match status" value="1"/>
</dbReference>
<dbReference type="GO" id="GO:0005694">
    <property type="term" value="C:chromosome"/>
    <property type="evidence" value="ECO:0007669"/>
    <property type="project" value="TreeGrafter"/>
</dbReference>
<evidence type="ECO:0000259" key="7">
    <source>
        <dbReference type="SMART" id="SM00382"/>
    </source>
</evidence>
<dbReference type="FunFam" id="3.40.50.300:FF:000680">
    <property type="entry name" value="pachytene checkpoint protein 2 homolog"/>
    <property type="match status" value="1"/>
</dbReference>
<reference evidence="8 9" key="1">
    <citation type="journal article" date="2019" name="Sci. Rep.">
        <title>Comparative genomics of chytrid fungi reveal insights into the obligate biotrophic and pathogenic lifestyle of Synchytrium endobioticum.</title>
        <authorList>
            <person name="van de Vossenberg B.T.L.H."/>
            <person name="Warris S."/>
            <person name="Nguyen H.D.T."/>
            <person name="van Gent-Pelzer M.P.E."/>
            <person name="Joly D.L."/>
            <person name="van de Geest H.C."/>
            <person name="Bonants P.J.M."/>
            <person name="Smith D.S."/>
            <person name="Levesque C.A."/>
            <person name="van der Lee T.A.J."/>
        </authorList>
    </citation>
    <scope>NUCLEOTIDE SEQUENCE [LARGE SCALE GENOMIC DNA]</scope>
    <source>
        <strain evidence="8 9">CBS 809.83</strain>
    </source>
</reference>
<dbReference type="Pfam" id="PF23242">
    <property type="entry name" value="AAA_lid_TRIP13_C"/>
    <property type="match status" value="1"/>
</dbReference>
<proteinExistence type="inferred from homology"/>
<protein>
    <recommendedName>
        <fullName evidence="7">AAA+ ATPase domain-containing protein</fullName>
    </recommendedName>
</protein>
<dbReference type="STRING" id="109895.A0A507EE77"/>
<keyword evidence="9" id="KW-1185">Reference proteome</keyword>
<dbReference type="GO" id="GO:0005524">
    <property type="term" value="F:ATP binding"/>
    <property type="evidence" value="ECO:0007669"/>
    <property type="project" value="UniProtKB-KW"/>
</dbReference>
<dbReference type="GO" id="GO:0051598">
    <property type="term" value="P:meiotic recombination checkpoint signaling"/>
    <property type="evidence" value="ECO:0007669"/>
    <property type="project" value="TreeGrafter"/>
</dbReference>
<dbReference type="EMBL" id="QEAQ01000007">
    <property type="protein sequence ID" value="TPX61470.1"/>
    <property type="molecule type" value="Genomic_DNA"/>
</dbReference>
<evidence type="ECO:0000256" key="1">
    <source>
        <dbReference type="ARBA" id="ARBA00007271"/>
    </source>
</evidence>
<keyword evidence="2 5" id="KW-0547">Nucleotide-binding</keyword>
<dbReference type="Gene3D" id="3.40.50.300">
    <property type="entry name" value="P-loop containing nucleotide triphosphate hydrolases"/>
    <property type="match status" value="1"/>
</dbReference>
<dbReference type="InterPro" id="IPR003959">
    <property type="entry name" value="ATPase_AAA_core"/>
</dbReference>
<comment type="caution">
    <text evidence="8">The sequence shown here is derived from an EMBL/GenBank/DDBJ whole genome shotgun (WGS) entry which is preliminary data.</text>
</comment>
<keyword evidence="3 5" id="KW-0067">ATP-binding</keyword>
<dbReference type="Pfam" id="PF23563">
    <property type="entry name" value="TRIP13_N"/>
    <property type="match status" value="1"/>
</dbReference>
<dbReference type="InterPro" id="IPR003593">
    <property type="entry name" value="AAA+_ATPase"/>
</dbReference>
<sequence length="471" mass="52233">MLAGNLTPILHVEACLLPTSTARYDHVRNHVEAFLREFHPSVVLHTCVPRDELADVPFLWENVEFVKICEVRGAADSSDVHPLADTVLSVHVFQLNEEEGVDQVGDEEDVVASNHWVLPARGLQGVWDSLIYDDNIQLQLLDYVYTSMLFGDRGVDPNIISVNRVALLHGPPGTGKTSLCRALAQKLAIRLADRYSFGKLVEINSHSLFSKFFSESGKLVMRMFQQIHQLLDDHDVFVCVLIDEVESLSAARKAALSGMEPSDAIRVVNALLTQLDQLRRRKNVLVMTTSNITEAIDIAFIDRADIKQYIGPPTQRARYAILSTCLSELVSKGLIPKSETPLIDYREIEIWTSDNTGNNKSSAMLSDMCCSESPGDEQQHMREEESLMLWKVAGDCEGFSGRSLRKLPFLAHAFHLNASVVSMSDYILALERTVRSEKASRVLLSDVKSSTTTTKGASIGNDLASASSPLH</sequence>
<dbReference type="CDD" id="cd19508">
    <property type="entry name" value="RecA-like_Pch2-like"/>
    <property type="match status" value="1"/>
</dbReference>
<dbReference type="GO" id="GO:0005634">
    <property type="term" value="C:nucleus"/>
    <property type="evidence" value="ECO:0007669"/>
    <property type="project" value="TreeGrafter"/>
</dbReference>
<dbReference type="InterPro" id="IPR044539">
    <property type="entry name" value="Pch2-like"/>
</dbReference>
<dbReference type="Proteomes" id="UP000318582">
    <property type="component" value="Unassembled WGS sequence"/>
</dbReference>
<accession>A0A507EE77</accession>
<dbReference type="GO" id="GO:0016887">
    <property type="term" value="F:ATP hydrolysis activity"/>
    <property type="evidence" value="ECO:0007669"/>
    <property type="project" value="InterPro"/>
</dbReference>
<evidence type="ECO:0000256" key="4">
    <source>
        <dbReference type="ARBA" id="ARBA00023254"/>
    </source>
</evidence>
<feature type="domain" description="AAA+ ATPase" evidence="7">
    <location>
        <begin position="162"/>
        <end position="314"/>
    </location>
</feature>
<gene>
    <name evidence="8" type="ORF">PhCBS80983_g01025</name>
</gene>
<evidence type="ECO:0000256" key="5">
    <source>
        <dbReference type="RuleBase" id="RU003651"/>
    </source>
</evidence>
<dbReference type="Pfam" id="PF00004">
    <property type="entry name" value="AAA"/>
    <property type="match status" value="1"/>
</dbReference>
<comment type="similarity">
    <text evidence="1">Belongs to the AAA ATPase family. PCH2 subfamily.</text>
</comment>
<name>A0A507EE77_9FUNG</name>
<dbReference type="AlphaFoldDB" id="A0A507EE77"/>
<dbReference type="InterPro" id="IPR003960">
    <property type="entry name" value="ATPase_AAA_CS"/>
</dbReference>
<evidence type="ECO:0000313" key="9">
    <source>
        <dbReference type="Proteomes" id="UP000318582"/>
    </source>
</evidence>
<evidence type="ECO:0000256" key="3">
    <source>
        <dbReference type="ARBA" id="ARBA00022840"/>
    </source>
</evidence>
<dbReference type="PROSITE" id="PS00674">
    <property type="entry name" value="AAA"/>
    <property type="match status" value="1"/>
</dbReference>
<organism evidence="8 9">
    <name type="scientific">Powellomyces hirtus</name>
    <dbReference type="NCBI Taxonomy" id="109895"/>
    <lineage>
        <taxon>Eukaryota</taxon>
        <taxon>Fungi</taxon>
        <taxon>Fungi incertae sedis</taxon>
        <taxon>Chytridiomycota</taxon>
        <taxon>Chytridiomycota incertae sedis</taxon>
        <taxon>Chytridiomycetes</taxon>
        <taxon>Spizellomycetales</taxon>
        <taxon>Powellomycetaceae</taxon>
        <taxon>Powellomyces</taxon>
    </lineage>
</organism>
<evidence type="ECO:0000313" key="8">
    <source>
        <dbReference type="EMBL" id="TPX61470.1"/>
    </source>
</evidence>
<dbReference type="PANTHER" id="PTHR45991:SF1">
    <property type="entry name" value="PACHYTENE CHECKPOINT PROTEIN 2 HOMOLOG"/>
    <property type="match status" value="1"/>
</dbReference>
<feature type="region of interest" description="Disordered" evidence="6">
    <location>
        <begin position="452"/>
        <end position="471"/>
    </location>
</feature>
<dbReference type="InterPro" id="IPR027417">
    <property type="entry name" value="P-loop_NTPase"/>
</dbReference>
<dbReference type="GO" id="GO:0007131">
    <property type="term" value="P:reciprocal meiotic recombination"/>
    <property type="evidence" value="ECO:0007669"/>
    <property type="project" value="TreeGrafter"/>
</dbReference>
<dbReference type="SMART" id="SM00382">
    <property type="entry name" value="AAA"/>
    <property type="match status" value="1"/>
</dbReference>
<keyword evidence="4" id="KW-0469">Meiosis</keyword>
<dbReference type="SUPFAM" id="SSF52540">
    <property type="entry name" value="P-loop containing nucleoside triphosphate hydrolases"/>
    <property type="match status" value="1"/>
</dbReference>
<evidence type="ECO:0000256" key="2">
    <source>
        <dbReference type="ARBA" id="ARBA00022741"/>
    </source>
</evidence>